<dbReference type="InterPro" id="IPR017853">
    <property type="entry name" value="GH"/>
</dbReference>
<evidence type="ECO:0000256" key="5">
    <source>
        <dbReference type="ARBA" id="ARBA00023180"/>
    </source>
</evidence>
<evidence type="ECO:0000256" key="4">
    <source>
        <dbReference type="ARBA" id="ARBA00022801"/>
    </source>
</evidence>
<name>A0A1X7AKE6_9GAMM</name>
<dbReference type="SUPFAM" id="SSF51445">
    <property type="entry name" value="(Trans)glycosidases"/>
    <property type="match status" value="1"/>
</dbReference>
<keyword evidence="4 11" id="KW-0378">Hydrolase</keyword>
<evidence type="ECO:0000313" key="11">
    <source>
        <dbReference type="EMBL" id="SMA47336.1"/>
    </source>
</evidence>
<dbReference type="InterPro" id="IPR015883">
    <property type="entry name" value="Glyco_hydro_20_cat"/>
</dbReference>
<dbReference type="OrthoDB" id="9763537at2"/>
<comment type="catalytic activity">
    <reaction evidence="1">
        <text>Hydrolysis of terminal non-reducing N-acetyl-D-hexosamine residues in N-acetyl-beta-D-hexosaminides.</text>
        <dbReference type="EC" id="3.2.1.52"/>
    </reaction>
</comment>
<dbReference type="RefSeq" id="WP_087110119.1">
    <property type="nucleotide sequence ID" value="NZ_CBCSCN010000003.1"/>
</dbReference>
<keyword evidence="6 11" id="KW-0326">Glycosidase</keyword>
<dbReference type="InterPro" id="IPR029019">
    <property type="entry name" value="HEX_eukaryotic_N"/>
</dbReference>
<feature type="active site" description="Proton donor" evidence="8">
    <location>
        <position position="326"/>
    </location>
</feature>
<dbReference type="GO" id="GO:0030203">
    <property type="term" value="P:glycosaminoglycan metabolic process"/>
    <property type="evidence" value="ECO:0007669"/>
    <property type="project" value="TreeGrafter"/>
</dbReference>
<protein>
    <recommendedName>
        <fullName evidence="3">beta-N-acetylhexosaminidase</fullName>
        <ecNumber evidence="3">3.2.1.52</ecNumber>
    </recommendedName>
    <alternativeName>
        <fullName evidence="7">Beta-N-acetylhexosaminidase</fullName>
    </alternativeName>
</protein>
<feature type="domain" description="Beta-hexosaminidase eukaryotic type N-terminal" evidence="10">
    <location>
        <begin position="32"/>
        <end position="148"/>
    </location>
</feature>
<reference evidence="11 12" key="1">
    <citation type="submission" date="2017-03" db="EMBL/GenBank/DDBJ databases">
        <authorList>
            <person name="Afonso C.L."/>
            <person name="Miller P.J."/>
            <person name="Scott M.A."/>
            <person name="Spackman E."/>
            <person name="Goraichik I."/>
            <person name="Dimitrov K.M."/>
            <person name="Suarez D.L."/>
            <person name="Swayne D.E."/>
        </authorList>
    </citation>
    <scope>NUCLEOTIDE SEQUENCE [LARGE SCALE GENOMIC DNA]</scope>
    <source>
        <strain evidence="11">SB41UT1</strain>
    </source>
</reference>
<feature type="domain" description="Glycoside hydrolase family 20 catalytic" evidence="9">
    <location>
        <begin position="170"/>
        <end position="478"/>
    </location>
</feature>
<dbReference type="GO" id="GO:0016020">
    <property type="term" value="C:membrane"/>
    <property type="evidence" value="ECO:0007669"/>
    <property type="project" value="TreeGrafter"/>
</dbReference>
<proteinExistence type="inferred from homology"/>
<evidence type="ECO:0000256" key="8">
    <source>
        <dbReference type="PIRSR" id="PIRSR625705-1"/>
    </source>
</evidence>
<dbReference type="PRINTS" id="PR00738">
    <property type="entry name" value="GLHYDRLASE20"/>
</dbReference>
<evidence type="ECO:0000256" key="6">
    <source>
        <dbReference type="ARBA" id="ARBA00023295"/>
    </source>
</evidence>
<dbReference type="PANTHER" id="PTHR22600">
    <property type="entry name" value="BETA-HEXOSAMINIDASE"/>
    <property type="match status" value="1"/>
</dbReference>
<gene>
    <name evidence="11" type="primary">exo I</name>
    <name evidence="11" type="ORF">EHSB41UT_02373</name>
</gene>
<evidence type="ECO:0000313" key="12">
    <source>
        <dbReference type="Proteomes" id="UP000196573"/>
    </source>
</evidence>
<dbReference type="Pfam" id="PF14845">
    <property type="entry name" value="Glycohydro_20b2"/>
    <property type="match status" value="1"/>
</dbReference>
<keyword evidence="5" id="KW-0325">Glycoprotein</keyword>
<dbReference type="Gene3D" id="3.20.20.80">
    <property type="entry name" value="Glycosidases"/>
    <property type="match status" value="1"/>
</dbReference>
<evidence type="ECO:0000259" key="9">
    <source>
        <dbReference type="Pfam" id="PF00728"/>
    </source>
</evidence>
<dbReference type="GO" id="GO:0004563">
    <property type="term" value="F:beta-N-acetylhexosaminidase activity"/>
    <property type="evidence" value="ECO:0007669"/>
    <property type="project" value="UniProtKB-EC"/>
</dbReference>
<sequence length="744" mass="86079">MSLRARINNFLIKDRHSSPASFIKGETHNHNLLPVPNSMEQSEGEFILPYNSHYTIHGPYRRERLEQAVQRFTDVLDKSSRTESAYDFQQTNASQSSNLSIQVEQYTDFYPSVDDDESYNLIIDEQGIQITATTDWGALRALTSLNQLIVQKGDHCVLPCVTIKDQPVLKWRGLLLDISRHFMPHKLVLQLLDTMAMVKLNVLHLHLTDDQGFRVESKRYPRLQSVDTRQEYYTQQQVRTLVDYAADRGIRVVPEVNLPGHCAIIQLAYPELSLKNFQPKTPNDFLGDFSPPLDITKADTYTFIENLTAEITALFPDRYYHLGGDEVPEQPWLTDPSTRIYMKELGFKTGCDLQAEFTRQYAEIVQSYGKTPIVWEEAINDRLPEGVIIQPWEKGHYRVDTTKHPIINNWRYYLDFKRPAWSYYRQSPFALEVNKRQVSPKDLLGAELSVWTESTLPETLMRTVWPQGMAIAELFWSGPSLTSRTAIADLYRRMDHNHHLMENCGLLSRQALHKDLSKLAGNNSAPLEKLADVIEPAGYHFLRQRYKIPSLLLPRLFPRSFHESDGRLFLEQLPPESRTGYLFKRNIERYLNGEKELFISLQQDLQQWRDNHNLLSDTLPNTLTGQSDDIVQLSAKLSQLAEAGLQLLLACHQQECLPETVLKPFKRLLDQCEYDTFELGQHQEVYSLLLGFLKPDTLNRHNIAIQPGIRQLFNACKQQISVMNKRQVFSRHKRRHDSDMTLSP</sequence>
<dbReference type="InterPro" id="IPR025705">
    <property type="entry name" value="Beta_hexosaminidase_sua/sub"/>
</dbReference>
<dbReference type="AlphaFoldDB" id="A0A1X7AKE6"/>
<evidence type="ECO:0000256" key="1">
    <source>
        <dbReference type="ARBA" id="ARBA00001231"/>
    </source>
</evidence>
<evidence type="ECO:0000256" key="7">
    <source>
        <dbReference type="ARBA" id="ARBA00030512"/>
    </source>
</evidence>
<dbReference type="PANTHER" id="PTHR22600:SF57">
    <property type="entry name" value="BETA-N-ACETYLHEXOSAMINIDASE"/>
    <property type="match status" value="1"/>
</dbReference>
<dbReference type="EMBL" id="FWPT01000005">
    <property type="protein sequence ID" value="SMA47336.1"/>
    <property type="molecule type" value="Genomic_DNA"/>
</dbReference>
<dbReference type="GO" id="GO:0005975">
    <property type="term" value="P:carbohydrate metabolic process"/>
    <property type="evidence" value="ECO:0007669"/>
    <property type="project" value="InterPro"/>
</dbReference>
<dbReference type="InterPro" id="IPR029018">
    <property type="entry name" value="Hex-like_dom2"/>
</dbReference>
<dbReference type="Pfam" id="PF00728">
    <property type="entry name" value="Glyco_hydro_20"/>
    <property type="match status" value="1"/>
</dbReference>
<comment type="similarity">
    <text evidence="2">Belongs to the glycosyl hydrolase 20 family.</text>
</comment>
<dbReference type="EC" id="3.2.1.52" evidence="3"/>
<evidence type="ECO:0000256" key="2">
    <source>
        <dbReference type="ARBA" id="ARBA00006285"/>
    </source>
</evidence>
<keyword evidence="12" id="KW-1185">Reference proteome</keyword>
<dbReference type="SUPFAM" id="SSF55545">
    <property type="entry name" value="beta-N-acetylhexosaminidase-like domain"/>
    <property type="match status" value="1"/>
</dbReference>
<accession>A0A1X7AKE6</accession>
<evidence type="ECO:0000256" key="3">
    <source>
        <dbReference type="ARBA" id="ARBA00012663"/>
    </source>
</evidence>
<dbReference type="Gene3D" id="3.30.379.10">
    <property type="entry name" value="Chitobiase/beta-hexosaminidase domain 2-like"/>
    <property type="match status" value="1"/>
</dbReference>
<dbReference type="Proteomes" id="UP000196573">
    <property type="component" value="Unassembled WGS sequence"/>
</dbReference>
<evidence type="ECO:0000259" key="10">
    <source>
        <dbReference type="Pfam" id="PF14845"/>
    </source>
</evidence>
<organism evidence="11 12">
    <name type="scientific">Parendozoicomonas haliclonae</name>
    <dbReference type="NCBI Taxonomy" id="1960125"/>
    <lineage>
        <taxon>Bacteria</taxon>
        <taxon>Pseudomonadati</taxon>
        <taxon>Pseudomonadota</taxon>
        <taxon>Gammaproteobacteria</taxon>
        <taxon>Oceanospirillales</taxon>
        <taxon>Endozoicomonadaceae</taxon>
        <taxon>Parendozoicomonas</taxon>
    </lineage>
</organism>